<evidence type="ECO:0000256" key="8">
    <source>
        <dbReference type="HAMAP-Rule" id="MF_00505"/>
    </source>
</evidence>
<keyword evidence="12" id="KW-1185">Reference proteome</keyword>
<feature type="binding site" evidence="9">
    <location>
        <position position="84"/>
    </location>
    <ligand>
        <name>ATP</name>
        <dbReference type="ChEBI" id="CHEBI:30616"/>
    </ligand>
</feature>
<evidence type="ECO:0000256" key="6">
    <source>
        <dbReference type="ARBA" id="ARBA00023016"/>
    </source>
</evidence>
<dbReference type="InterPro" id="IPR020575">
    <property type="entry name" value="Hsp90_N"/>
</dbReference>
<comment type="caution">
    <text evidence="8">Lacks conserved residue(s) required for the propagation of feature annotation.</text>
</comment>
<dbReference type="InterPro" id="IPR036890">
    <property type="entry name" value="HATPase_C_sf"/>
</dbReference>
<evidence type="ECO:0000256" key="5">
    <source>
        <dbReference type="ARBA" id="ARBA00022840"/>
    </source>
</evidence>
<reference evidence="12" key="1">
    <citation type="submission" date="2015-11" db="EMBL/GenBank/DDBJ databases">
        <authorList>
            <person name="Seth-Smith H.M.B."/>
        </authorList>
    </citation>
    <scope>NUCLEOTIDE SEQUENCE [LARGE SCALE GENOMIC DNA]</scope>
    <source>
        <strain evidence="12">2013Ark11</strain>
    </source>
</reference>
<dbReference type="GO" id="GO:0140662">
    <property type="term" value="F:ATP-dependent protein folding chaperone"/>
    <property type="evidence" value="ECO:0007669"/>
    <property type="project" value="InterPro"/>
</dbReference>
<dbReference type="PRINTS" id="PR00775">
    <property type="entry name" value="HEATSHOCK90"/>
</dbReference>
<keyword evidence="6 8" id="KW-0346">Stress response</keyword>
<dbReference type="RefSeq" id="WP_092490578.1">
    <property type="nucleotide sequence ID" value="NZ_LN906597.1"/>
</dbReference>
<feature type="binding site" evidence="9">
    <location>
        <begin position="126"/>
        <end position="131"/>
    </location>
    <ligand>
        <name>ATP</name>
        <dbReference type="ChEBI" id="CHEBI:30616"/>
    </ligand>
</feature>
<feature type="binding site" evidence="9">
    <location>
        <position position="178"/>
    </location>
    <ligand>
        <name>ATP</name>
        <dbReference type="ChEBI" id="CHEBI:30616"/>
    </ligand>
</feature>
<feature type="binding site" evidence="9">
    <location>
        <position position="38"/>
    </location>
    <ligand>
        <name>ATP</name>
        <dbReference type="ChEBI" id="CHEBI:30616"/>
    </ligand>
</feature>
<evidence type="ECO:0000313" key="11">
    <source>
        <dbReference type="EMBL" id="CUT18031.1"/>
    </source>
</evidence>
<dbReference type="SUPFAM" id="SSF110942">
    <property type="entry name" value="HSP90 C-terminal domain"/>
    <property type="match status" value="1"/>
</dbReference>
<dbReference type="SUPFAM" id="SSF54211">
    <property type="entry name" value="Ribosomal protein S5 domain 2-like"/>
    <property type="match status" value="1"/>
</dbReference>
<dbReference type="Pfam" id="PF00183">
    <property type="entry name" value="HSP90"/>
    <property type="match status" value="1"/>
</dbReference>
<evidence type="ECO:0000256" key="9">
    <source>
        <dbReference type="PIRSR" id="PIRSR002583-1"/>
    </source>
</evidence>
<evidence type="ECO:0000256" key="2">
    <source>
        <dbReference type="ARBA" id="ARBA00008239"/>
    </source>
</evidence>
<dbReference type="InterPro" id="IPR037196">
    <property type="entry name" value="HSP90_C"/>
</dbReference>
<name>A0A0S4M4R8_9BURK</name>
<feature type="binding site" evidence="9">
    <location>
        <position position="343"/>
    </location>
    <ligand>
        <name>ATP</name>
        <dbReference type="ChEBI" id="CHEBI:30616"/>
    </ligand>
</feature>
<evidence type="ECO:0000313" key="12">
    <source>
        <dbReference type="Proteomes" id="UP000198651"/>
    </source>
</evidence>
<dbReference type="Gene3D" id="3.30.565.10">
    <property type="entry name" value="Histidine kinase-like ATPase, C-terminal domain"/>
    <property type="match status" value="1"/>
</dbReference>
<comment type="subunit">
    <text evidence="8">Homodimer.</text>
</comment>
<keyword evidence="5 8" id="KW-0067">ATP-binding</keyword>
<evidence type="ECO:0000259" key="10">
    <source>
        <dbReference type="SMART" id="SM00387"/>
    </source>
</evidence>
<dbReference type="PROSITE" id="PS00298">
    <property type="entry name" value="HSP90"/>
    <property type="match status" value="1"/>
</dbReference>
<dbReference type="Gene3D" id="3.30.230.80">
    <property type="match status" value="1"/>
</dbReference>
<dbReference type="FunFam" id="3.30.565.10:FF:000009">
    <property type="entry name" value="Molecular chaperone HtpG"/>
    <property type="match status" value="1"/>
</dbReference>
<protein>
    <recommendedName>
        <fullName evidence="8">Chaperone protein HtpG</fullName>
    </recommendedName>
    <alternativeName>
        <fullName evidence="8">Heat shock protein HtpG</fullName>
    </alternativeName>
    <alternativeName>
        <fullName evidence="8">High temperature protein G</fullName>
    </alternativeName>
</protein>
<dbReference type="CDD" id="cd16927">
    <property type="entry name" value="HATPase_Hsp90-like"/>
    <property type="match status" value="1"/>
</dbReference>
<dbReference type="Gene3D" id="1.20.120.790">
    <property type="entry name" value="Heat shock protein 90, C-terminal domain"/>
    <property type="match status" value="1"/>
</dbReference>
<organism evidence="11 12">
    <name type="scientific">Candidatus Ichthyocystis hellenicum</name>
    <dbReference type="NCBI Taxonomy" id="1561003"/>
    <lineage>
        <taxon>Bacteria</taxon>
        <taxon>Pseudomonadati</taxon>
        <taxon>Pseudomonadota</taxon>
        <taxon>Betaproteobacteria</taxon>
        <taxon>Burkholderiales</taxon>
        <taxon>Candidatus Ichthyocystis</taxon>
    </lineage>
</organism>
<feature type="region of interest" description="C" evidence="8">
    <location>
        <begin position="557"/>
        <end position="629"/>
    </location>
</feature>
<keyword evidence="7 8" id="KW-0143">Chaperone</keyword>
<dbReference type="InterPro" id="IPR003594">
    <property type="entry name" value="HATPase_dom"/>
</dbReference>
<dbReference type="GO" id="GO:0005737">
    <property type="term" value="C:cytoplasm"/>
    <property type="evidence" value="ECO:0007669"/>
    <property type="project" value="UniProtKB-SubCell"/>
</dbReference>
<dbReference type="HAMAP" id="MF_00505">
    <property type="entry name" value="HSP90"/>
    <property type="match status" value="1"/>
</dbReference>
<dbReference type="PIRSF" id="PIRSF002583">
    <property type="entry name" value="Hsp90"/>
    <property type="match status" value="1"/>
</dbReference>
<feature type="binding site" evidence="9">
    <location>
        <begin position="104"/>
        <end position="105"/>
    </location>
    <ligand>
        <name>ATP</name>
        <dbReference type="ChEBI" id="CHEBI:30616"/>
    </ligand>
</feature>
<dbReference type="OrthoDB" id="9802640at2"/>
<evidence type="ECO:0000256" key="4">
    <source>
        <dbReference type="ARBA" id="ARBA00022741"/>
    </source>
</evidence>
<comment type="similarity">
    <text evidence="2 8">Belongs to the heat shock protein 90 family.</text>
</comment>
<proteinExistence type="inferred from homology"/>
<evidence type="ECO:0000256" key="7">
    <source>
        <dbReference type="ARBA" id="ARBA00023186"/>
    </source>
</evidence>
<keyword evidence="4 8" id="KW-0547">Nucleotide-binding</keyword>
<feature type="region of interest" description="A; substrate-binding" evidence="8">
    <location>
        <begin position="1"/>
        <end position="343"/>
    </location>
</feature>
<dbReference type="NCBIfam" id="NF003555">
    <property type="entry name" value="PRK05218.1"/>
    <property type="match status" value="1"/>
</dbReference>
<comment type="function">
    <text evidence="8">Molecular chaperone. Has ATPase activity.</text>
</comment>
<dbReference type="GO" id="GO:0051082">
    <property type="term" value="F:unfolded protein binding"/>
    <property type="evidence" value="ECO:0007669"/>
    <property type="project" value="UniProtKB-UniRule"/>
</dbReference>
<comment type="subcellular location">
    <subcellularLocation>
        <location evidence="1 8">Cytoplasm</location>
    </subcellularLocation>
</comment>
<dbReference type="GO" id="GO:0016887">
    <property type="term" value="F:ATP hydrolysis activity"/>
    <property type="evidence" value="ECO:0007669"/>
    <property type="project" value="InterPro"/>
</dbReference>
<keyword evidence="3 8" id="KW-0963">Cytoplasm</keyword>
<dbReference type="STRING" id="1561003.Ark11_1222"/>
<dbReference type="InterPro" id="IPR001404">
    <property type="entry name" value="Hsp90_fam"/>
</dbReference>
<dbReference type="Pfam" id="PF13589">
    <property type="entry name" value="HATPase_c_3"/>
    <property type="match status" value="1"/>
</dbReference>
<dbReference type="InterPro" id="IPR019805">
    <property type="entry name" value="Heat_shock_protein_90_CS"/>
</dbReference>
<feature type="domain" description="Histidine kinase/HSP90-like ATPase" evidence="10">
    <location>
        <begin position="31"/>
        <end position="188"/>
    </location>
</feature>
<dbReference type="GO" id="GO:0005524">
    <property type="term" value="F:ATP binding"/>
    <property type="evidence" value="ECO:0007669"/>
    <property type="project" value="UniProtKB-UniRule"/>
</dbReference>
<dbReference type="PATRIC" id="fig|1561003.3.peg.1257"/>
<evidence type="ECO:0000256" key="1">
    <source>
        <dbReference type="ARBA" id="ARBA00004496"/>
    </source>
</evidence>
<dbReference type="EMBL" id="LN906597">
    <property type="protein sequence ID" value="CUT18031.1"/>
    <property type="molecule type" value="Genomic_DNA"/>
</dbReference>
<gene>
    <name evidence="8 11" type="primary">htpG</name>
    <name evidence="11" type="ORF">Ark11_1222</name>
</gene>
<dbReference type="InterPro" id="IPR020568">
    <property type="entry name" value="Ribosomal_Su5_D2-typ_SF"/>
</dbReference>
<dbReference type="SUPFAM" id="SSF55874">
    <property type="entry name" value="ATPase domain of HSP90 chaperone/DNA topoisomerase II/histidine kinase"/>
    <property type="match status" value="1"/>
</dbReference>
<sequence>MSGQSSSMGRKEFQAEVKQLLHLVINSLYSNKEIFLRELLSNAADACDKLRYISIQDPSLLPTDNRFVIRVDYNSDEKTITIEDNGIGMSFDEVVDHIGTIARSGTKEFMSHMTGDKSRDSELIGQFGVGFYSAFVVAKEVFLETRRAGLPEADGVYWSSDGTGEYEIKKIEKKNHGTTVKLLLRDDETRWLSDWELKQLIKKYADHIAWPIEFPVFEWDDKKKSMERKDGWEVVNRAETFWTRNKSNITPEEYKEFYQSIGGMGDFLSYTHNRVEGKVEYTQLLYIPKQAPFDLYDYNQVSGIKLYVQHVFIMDKASKLLPSYLRFVRGVIDASGLPLNVSREILQESRDVRSIREGCTKKILALLADLSRNSPSDYKYFWEQFGPTFKEGIAEDIVNRDRVAELLRFSSTYDENCLNNTSLGDYISRMKEDQKKIYYLTADSYLSAKHSPHLEIFRDKGIEVLLLHDRVDEYVVHFLPEFKEFQLQSIAKDDEDLEDVVKEDSSEEDNVSSPILEKMKMILADKVKDVRQSKRLTLSPSCLVADQHDMGGHMERFLKSMGQSVTASKPILEINLQHQLLKRLDPDDPLFGDWANVLFDQALLAEGGKLDDPATFVKTINQLMASTID</sequence>
<accession>A0A0S4M4R8</accession>
<dbReference type="Gene3D" id="3.40.50.11260">
    <property type="match status" value="1"/>
</dbReference>
<dbReference type="SMART" id="SM00387">
    <property type="entry name" value="HATPase_c"/>
    <property type="match status" value="1"/>
</dbReference>
<dbReference type="AlphaFoldDB" id="A0A0S4M4R8"/>
<dbReference type="Proteomes" id="UP000198651">
    <property type="component" value="Chromosome I"/>
</dbReference>
<feature type="binding site" evidence="9">
    <location>
        <position position="42"/>
    </location>
    <ligand>
        <name>ATP</name>
        <dbReference type="ChEBI" id="CHEBI:30616"/>
    </ligand>
</feature>
<dbReference type="PANTHER" id="PTHR11528">
    <property type="entry name" value="HEAT SHOCK PROTEIN 90 FAMILY MEMBER"/>
    <property type="match status" value="1"/>
</dbReference>
<feature type="binding site" evidence="9">
    <location>
        <position position="89"/>
    </location>
    <ligand>
        <name>ATP</name>
        <dbReference type="ChEBI" id="CHEBI:30616"/>
    </ligand>
</feature>
<evidence type="ECO:0000256" key="3">
    <source>
        <dbReference type="ARBA" id="ARBA00022490"/>
    </source>
</evidence>